<organism evidence="1">
    <name type="scientific">Picea glauca</name>
    <name type="common">White spruce</name>
    <name type="synonym">Pinus glauca</name>
    <dbReference type="NCBI Taxonomy" id="3330"/>
    <lineage>
        <taxon>Eukaryota</taxon>
        <taxon>Viridiplantae</taxon>
        <taxon>Streptophyta</taxon>
        <taxon>Embryophyta</taxon>
        <taxon>Tracheophyta</taxon>
        <taxon>Spermatophyta</taxon>
        <taxon>Pinopsida</taxon>
        <taxon>Pinidae</taxon>
        <taxon>Conifers I</taxon>
        <taxon>Pinales</taxon>
        <taxon>Pinaceae</taxon>
        <taxon>Picea</taxon>
    </lineage>
</organism>
<accession>A0A101LXA1</accession>
<evidence type="ECO:0000313" key="1">
    <source>
        <dbReference type="EMBL" id="KUM47066.1"/>
    </source>
</evidence>
<protein>
    <submittedName>
        <fullName evidence="1">Uncharacterized protein</fullName>
    </submittedName>
</protein>
<dbReference type="EMBL" id="LKAM01000008">
    <property type="protein sequence ID" value="KUM47066.1"/>
    <property type="molecule type" value="Genomic_DNA"/>
</dbReference>
<keyword evidence="1" id="KW-0496">Mitochondrion</keyword>
<dbReference type="AlphaFoldDB" id="A0A101LXA1"/>
<gene>
    <name evidence="1" type="ORF">ABT39_MTgene6072</name>
</gene>
<proteinExistence type="predicted"/>
<reference evidence="1" key="1">
    <citation type="journal article" date="2015" name="Genome Biol. Evol.">
        <title>Organellar Genomes of White Spruce (Picea glauca): Assembly and Annotation.</title>
        <authorList>
            <person name="Jackman S.D."/>
            <person name="Warren R.L."/>
            <person name="Gibb E.A."/>
            <person name="Vandervalk B.P."/>
            <person name="Mohamadi H."/>
            <person name="Chu J."/>
            <person name="Raymond A."/>
            <person name="Pleasance S."/>
            <person name="Coope R."/>
            <person name="Wildung M.R."/>
            <person name="Ritland C.E."/>
            <person name="Bousquet J."/>
            <person name="Jones S.J."/>
            <person name="Bohlmann J."/>
            <person name="Birol I."/>
        </authorList>
    </citation>
    <scope>NUCLEOTIDE SEQUENCE [LARGE SCALE GENOMIC DNA]</scope>
    <source>
        <tissue evidence="1">Flushing bud</tissue>
    </source>
</reference>
<name>A0A101LXA1_PICGL</name>
<sequence length="38" mass="4196">MTRKGAPTLVFPQLVVAQPLQPNLLLMPSLDQMHLSLP</sequence>
<geneLocation type="mitochondrion" evidence="1"/>
<comment type="caution">
    <text evidence="1">The sequence shown here is derived from an EMBL/GenBank/DDBJ whole genome shotgun (WGS) entry which is preliminary data.</text>
</comment>